<dbReference type="RefSeq" id="WP_010526474.1">
    <property type="nucleotide sequence ID" value="NZ_AFSL01000009.1"/>
</dbReference>
<protein>
    <submittedName>
        <fullName evidence="2">Uncharacterized protein</fullName>
    </submittedName>
</protein>
<organism evidence="2 3">
    <name type="scientific">Thermophagus xiamenensis</name>
    <dbReference type="NCBI Taxonomy" id="385682"/>
    <lineage>
        <taxon>Bacteria</taxon>
        <taxon>Pseudomonadati</taxon>
        <taxon>Bacteroidota</taxon>
        <taxon>Bacteroidia</taxon>
        <taxon>Marinilabiliales</taxon>
        <taxon>Marinilabiliaceae</taxon>
        <taxon>Thermophagus</taxon>
    </lineage>
</organism>
<sequence>MEKDALLEIILRDLKEVETLTLSCKGKSEISKIYFRLARNKLNSILDEIDALEEVANTPSTIKEVPTTKPNVKPATSINEDEQKTVAKQNQNNNKESQPINPSSEEIAVIENSTVSAETNDSSGHTESKQPTLSSPNPAEKKPVEKKRDAPQPNISNGDDTTADNNLTEPPVKKPVVNIQNKHNPNVIPGNSSSKNNKILGEKLGSNRASFNEQIAKNTIEGKQKRSLTLPPITSLKKALGINDRFFYQRELFGGNADLMNQTLDQLDQMSGLEDARNFLMANFNWNPEDEATVGFLELVERRFS</sequence>
<dbReference type="eggNOG" id="ENOG5033EGP">
    <property type="taxonomic scope" value="Bacteria"/>
</dbReference>
<keyword evidence="3" id="KW-1185">Reference proteome</keyword>
<feature type="compositionally biased region" description="Polar residues" evidence="1">
    <location>
        <begin position="153"/>
        <end position="168"/>
    </location>
</feature>
<feature type="compositionally biased region" description="Basic and acidic residues" evidence="1">
    <location>
        <begin position="139"/>
        <end position="150"/>
    </location>
</feature>
<dbReference type="Proteomes" id="UP000181976">
    <property type="component" value="Unassembled WGS sequence"/>
</dbReference>
<dbReference type="InParanoid" id="A0A1I2AHV6"/>
<accession>A0A1I2AHV6</accession>
<reference evidence="2 3" key="1">
    <citation type="submission" date="2016-10" db="EMBL/GenBank/DDBJ databases">
        <authorList>
            <person name="de Groot N.N."/>
        </authorList>
    </citation>
    <scope>NUCLEOTIDE SEQUENCE [LARGE SCALE GENOMIC DNA]</scope>
    <source>
        <strain evidence="2 3">DSM 19012</strain>
    </source>
</reference>
<name>A0A1I2AHV6_9BACT</name>
<evidence type="ECO:0000256" key="1">
    <source>
        <dbReference type="SAM" id="MobiDB-lite"/>
    </source>
</evidence>
<gene>
    <name evidence="2" type="ORF">SAMN05444380_11161</name>
</gene>
<dbReference type="STRING" id="385682.SAMN05444380_11161"/>
<feature type="compositionally biased region" description="Polar residues" evidence="1">
    <location>
        <begin position="178"/>
        <end position="197"/>
    </location>
</feature>
<feature type="region of interest" description="Disordered" evidence="1">
    <location>
        <begin position="61"/>
        <end position="198"/>
    </location>
</feature>
<dbReference type="AlphaFoldDB" id="A0A1I2AHV6"/>
<feature type="compositionally biased region" description="Polar residues" evidence="1">
    <location>
        <begin position="111"/>
        <end position="137"/>
    </location>
</feature>
<dbReference type="EMBL" id="FONA01000011">
    <property type="protein sequence ID" value="SFE43128.1"/>
    <property type="molecule type" value="Genomic_DNA"/>
</dbReference>
<evidence type="ECO:0000313" key="2">
    <source>
        <dbReference type="EMBL" id="SFE43128.1"/>
    </source>
</evidence>
<proteinExistence type="predicted"/>
<feature type="compositionally biased region" description="Polar residues" evidence="1">
    <location>
        <begin position="68"/>
        <end position="78"/>
    </location>
</feature>
<feature type="compositionally biased region" description="Polar residues" evidence="1">
    <location>
        <begin position="86"/>
        <end position="104"/>
    </location>
</feature>
<dbReference type="OrthoDB" id="1100725at2"/>
<evidence type="ECO:0000313" key="3">
    <source>
        <dbReference type="Proteomes" id="UP000181976"/>
    </source>
</evidence>